<name>A0A8T8WB63_9EURY</name>
<reference evidence="2 3" key="1">
    <citation type="journal article" date="2021" name="Int. J. Syst. Evol. Microbiol.">
        <title>Halobaculum halophilum sp. nov. and Halobaculum salinum sp. nov., isolated from salt lake and saline soil.</title>
        <authorList>
            <person name="Cui H.L."/>
            <person name="Shi X.W."/>
            <person name="Yin X.M."/>
            <person name="Yang X.Y."/>
            <person name="Hou J."/>
            <person name="Zhu L."/>
        </authorList>
    </citation>
    <scope>NUCLEOTIDE SEQUENCE [LARGE SCALE GENOMIC DNA]</scope>
    <source>
        <strain evidence="2 3">NBRC 109044</strain>
    </source>
</reference>
<gene>
    <name evidence="2" type="ORF">K6T50_12550</name>
</gene>
<dbReference type="AlphaFoldDB" id="A0A8T8WB63"/>
<accession>A0A8T8WB63</accession>
<evidence type="ECO:0000313" key="2">
    <source>
        <dbReference type="EMBL" id="QZP37112.1"/>
    </source>
</evidence>
<dbReference type="Pfam" id="PF24035">
    <property type="entry name" value="DUF7344"/>
    <property type="match status" value="1"/>
</dbReference>
<dbReference type="RefSeq" id="WP_222606926.1">
    <property type="nucleotide sequence ID" value="NZ_CP081958.1"/>
</dbReference>
<organism evidence="2 3">
    <name type="scientific">Halobaculum magnesiiphilum</name>
    <dbReference type="NCBI Taxonomy" id="1017351"/>
    <lineage>
        <taxon>Archaea</taxon>
        <taxon>Methanobacteriati</taxon>
        <taxon>Methanobacteriota</taxon>
        <taxon>Stenosarchaea group</taxon>
        <taxon>Halobacteria</taxon>
        <taxon>Halobacteriales</taxon>
        <taxon>Haloferacaceae</taxon>
        <taxon>Halobaculum</taxon>
    </lineage>
</organism>
<evidence type="ECO:0000313" key="3">
    <source>
        <dbReference type="Proteomes" id="UP000826254"/>
    </source>
</evidence>
<dbReference type="InterPro" id="IPR055768">
    <property type="entry name" value="DUF7344"/>
</dbReference>
<dbReference type="EMBL" id="CP081958">
    <property type="protein sequence ID" value="QZP37112.1"/>
    <property type="molecule type" value="Genomic_DNA"/>
</dbReference>
<keyword evidence="3" id="KW-1185">Reference proteome</keyword>
<feature type="domain" description="DUF7344" evidence="1">
    <location>
        <begin position="17"/>
        <end position="85"/>
    </location>
</feature>
<sequence>MSEDARVSPETYDTWFELLADELRRRLLFELADRSSSGAIVSVPDDIVRPNEDADTLSVHLRHVHLPKLADSNVIDWNRDAGTVSQGLAFDRIRPVIRSVRSIDDIGRPER</sequence>
<protein>
    <recommendedName>
        <fullName evidence="1">DUF7344 domain-containing protein</fullName>
    </recommendedName>
</protein>
<dbReference type="GeneID" id="67178986"/>
<proteinExistence type="predicted"/>
<dbReference type="KEGG" id="hmp:K6T50_12550"/>
<dbReference type="Proteomes" id="UP000826254">
    <property type="component" value="Chromosome"/>
</dbReference>
<evidence type="ECO:0000259" key="1">
    <source>
        <dbReference type="Pfam" id="PF24035"/>
    </source>
</evidence>